<dbReference type="AlphaFoldDB" id="A0AAD5YI42"/>
<feature type="region of interest" description="Disordered" evidence="1">
    <location>
        <begin position="182"/>
        <end position="228"/>
    </location>
</feature>
<evidence type="ECO:0000313" key="3">
    <source>
        <dbReference type="Proteomes" id="UP001212997"/>
    </source>
</evidence>
<gene>
    <name evidence="2" type="ORF">NLI96_g6458</name>
</gene>
<name>A0AAD5YI42_9APHY</name>
<comment type="caution">
    <text evidence="2">The sequence shown here is derived from an EMBL/GenBank/DDBJ whole genome shotgun (WGS) entry which is preliminary data.</text>
</comment>
<dbReference type="Proteomes" id="UP001212997">
    <property type="component" value="Unassembled WGS sequence"/>
</dbReference>
<organism evidence="2 3">
    <name type="scientific">Meripilus lineatus</name>
    <dbReference type="NCBI Taxonomy" id="2056292"/>
    <lineage>
        <taxon>Eukaryota</taxon>
        <taxon>Fungi</taxon>
        <taxon>Dikarya</taxon>
        <taxon>Basidiomycota</taxon>
        <taxon>Agaricomycotina</taxon>
        <taxon>Agaricomycetes</taxon>
        <taxon>Polyporales</taxon>
        <taxon>Meripilaceae</taxon>
        <taxon>Meripilus</taxon>
    </lineage>
</organism>
<dbReference type="EMBL" id="JANAWD010000236">
    <property type="protein sequence ID" value="KAJ3483233.1"/>
    <property type="molecule type" value="Genomic_DNA"/>
</dbReference>
<proteinExistence type="predicted"/>
<evidence type="ECO:0000313" key="2">
    <source>
        <dbReference type="EMBL" id="KAJ3483233.1"/>
    </source>
</evidence>
<reference evidence="2" key="1">
    <citation type="submission" date="2022-07" db="EMBL/GenBank/DDBJ databases">
        <title>Genome Sequence of Physisporinus lineatus.</title>
        <authorList>
            <person name="Buettner E."/>
        </authorList>
    </citation>
    <scope>NUCLEOTIDE SEQUENCE</scope>
    <source>
        <strain evidence="2">VT162</strain>
    </source>
</reference>
<keyword evidence="3" id="KW-1185">Reference proteome</keyword>
<protein>
    <submittedName>
        <fullName evidence="2">Uncharacterized protein</fullName>
    </submittedName>
</protein>
<accession>A0AAD5YI42</accession>
<sequence length="228" mass="24783">MYSHSGSIIHGLSLGPSTDEPTRRVHIQRVASLGNMRPAVCCVGFSLCRHPIQFEHDPQQMFQQVCAFDFSLSEDWDIKVHLVLNVVAISTAYTLPNGAPVFVFATVLYTRFILNLRNVNLGESTVQSHMSSINFAKSVIGNLGAPLEYSIGTVTEQSDAFSQRQTEDPSLFGILGVLPGDDGKRSDGDSEDGPNAHPAPVQGSEWSVERSNGGPTWPETLRPQTGTV</sequence>
<evidence type="ECO:0000256" key="1">
    <source>
        <dbReference type="SAM" id="MobiDB-lite"/>
    </source>
</evidence>